<keyword evidence="3" id="KW-1185">Reference proteome</keyword>
<dbReference type="OrthoDB" id="5875367at2759"/>
<accession>A0A067RIL5</accession>
<dbReference type="eggNOG" id="KOG2651">
    <property type="taxonomic scope" value="Eukaryota"/>
</dbReference>
<dbReference type="OMA" id="IVGLHPC"/>
<dbReference type="AlphaFoldDB" id="A0A067RIL5"/>
<dbReference type="CDD" id="cd02440">
    <property type="entry name" value="AdoMet_MTases"/>
    <property type="match status" value="1"/>
</dbReference>
<organism evidence="2 3">
    <name type="scientific">Zootermopsis nevadensis</name>
    <name type="common">Dampwood termite</name>
    <dbReference type="NCBI Taxonomy" id="136037"/>
    <lineage>
        <taxon>Eukaryota</taxon>
        <taxon>Metazoa</taxon>
        <taxon>Ecdysozoa</taxon>
        <taxon>Arthropoda</taxon>
        <taxon>Hexapoda</taxon>
        <taxon>Insecta</taxon>
        <taxon>Pterygota</taxon>
        <taxon>Neoptera</taxon>
        <taxon>Polyneoptera</taxon>
        <taxon>Dictyoptera</taxon>
        <taxon>Blattodea</taxon>
        <taxon>Blattoidea</taxon>
        <taxon>Termitoidae</taxon>
        <taxon>Termopsidae</taxon>
        <taxon>Zootermopsis</taxon>
    </lineage>
</organism>
<feature type="domain" description="Methyltransferase" evidence="1">
    <location>
        <begin position="166"/>
        <end position="323"/>
    </location>
</feature>
<dbReference type="InterPro" id="IPR025714">
    <property type="entry name" value="Methyltranfer_dom"/>
</dbReference>
<protein>
    <recommendedName>
        <fullName evidence="1">Methyltransferase domain-containing protein</fullName>
    </recommendedName>
</protein>
<dbReference type="FunCoup" id="A0A067RIL5">
    <property type="interactions" value="508"/>
</dbReference>
<dbReference type="PANTHER" id="PTHR12496">
    <property type="entry name" value="CGI-41 METHYLTRANSFERASE"/>
    <property type="match status" value="1"/>
</dbReference>
<dbReference type="EMBL" id="KK852659">
    <property type="protein sequence ID" value="KDR19136.1"/>
    <property type="molecule type" value="Genomic_DNA"/>
</dbReference>
<sequence length="497" mass="56652">MHNICNLSLTFKMPDKLLLMVNNGLKVVEMYTWLLDSYVLDYFTDCHWNKLPLSWRRAFDTVEPQELGQFLTQNSTFKSCHRVWPLSFLALYTTSLHLSIPREQIHFEDLLKGQKQFDDGSSSLEEPNLIYRDVTFNRKSSVACAQMPGLKHPKLQYAFRKHVKPKKQHEISRMAQVTASVAQSESCHYVVDVGSGLGHLARLLAYGYGLKVCCLEAQENLSSQARKLDMELEASVSKILKDDGFEVNWPVHLSIAVDSRLTASSFTEALKIAFGISGEHFTFGMVGLHPCGDLTPILMHLFVQCPNAKFINIVGCCYMKLTTGVISGFTGYPMSDFISARPHSLSYEAREIACHAIETYCQRLCLGQYDDLKVHCYRAALEKILVKYWPHLRHTMIKSIKHTNNMTFTQYITLAFINLGLEVPVEDLESEETQLDLSQWKRVVIFYTLRLILAPVVETVLLLDRLLYLQELGIRSDLIPVFDPSLSPRNSILIGRK</sequence>
<evidence type="ECO:0000313" key="3">
    <source>
        <dbReference type="Proteomes" id="UP000027135"/>
    </source>
</evidence>
<evidence type="ECO:0000259" key="1">
    <source>
        <dbReference type="Pfam" id="PF13679"/>
    </source>
</evidence>
<reference evidence="2 3" key="1">
    <citation type="journal article" date="2014" name="Nat. Commun.">
        <title>Molecular traces of alternative social organization in a termite genome.</title>
        <authorList>
            <person name="Terrapon N."/>
            <person name="Li C."/>
            <person name="Robertson H.M."/>
            <person name="Ji L."/>
            <person name="Meng X."/>
            <person name="Booth W."/>
            <person name="Chen Z."/>
            <person name="Childers C.P."/>
            <person name="Glastad K.M."/>
            <person name="Gokhale K."/>
            <person name="Gowin J."/>
            <person name="Gronenberg W."/>
            <person name="Hermansen R.A."/>
            <person name="Hu H."/>
            <person name="Hunt B.G."/>
            <person name="Huylmans A.K."/>
            <person name="Khalil S.M."/>
            <person name="Mitchell R.D."/>
            <person name="Munoz-Torres M.C."/>
            <person name="Mustard J.A."/>
            <person name="Pan H."/>
            <person name="Reese J.T."/>
            <person name="Scharf M.E."/>
            <person name="Sun F."/>
            <person name="Vogel H."/>
            <person name="Xiao J."/>
            <person name="Yang W."/>
            <person name="Yang Z."/>
            <person name="Yang Z."/>
            <person name="Zhou J."/>
            <person name="Zhu J."/>
            <person name="Brent C.S."/>
            <person name="Elsik C.G."/>
            <person name="Goodisman M.A."/>
            <person name="Liberles D.A."/>
            <person name="Roe R.M."/>
            <person name="Vargo E.L."/>
            <person name="Vilcinskas A."/>
            <person name="Wang J."/>
            <person name="Bornberg-Bauer E."/>
            <person name="Korb J."/>
            <person name="Zhang G."/>
            <person name="Liebig J."/>
        </authorList>
    </citation>
    <scope>NUCLEOTIDE SEQUENCE [LARGE SCALE GENOMIC DNA]</scope>
    <source>
        <tissue evidence="2">Whole organism</tissue>
    </source>
</reference>
<dbReference type="InParanoid" id="A0A067RIL5"/>
<dbReference type="InterPro" id="IPR029063">
    <property type="entry name" value="SAM-dependent_MTases_sf"/>
</dbReference>
<dbReference type="Proteomes" id="UP000027135">
    <property type="component" value="Unassembled WGS sequence"/>
</dbReference>
<dbReference type="Pfam" id="PF13679">
    <property type="entry name" value="Methyltransf_32"/>
    <property type="match status" value="1"/>
</dbReference>
<evidence type="ECO:0000313" key="2">
    <source>
        <dbReference type="EMBL" id="KDR19136.1"/>
    </source>
</evidence>
<gene>
    <name evidence="2" type="ORF">L798_07050</name>
</gene>
<proteinExistence type="predicted"/>
<dbReference type="InterPro" id="IPR052220">
    <property type="entry name" value="METTL25"/>
</dbReference>
<dbReference type="SUPFAM" id="SSF53335">
    <property type="entry name" value="S-adenosyl-L-methionine-dependent methyltransferases"/>
    <property type="match status" value="1"/>
</dbReference>
<name>A0A067RIL5_ZOONE</name>
<dbReference type="PANTHER" id="PTHR12496:SF2">
    <property type="entry name" value="METHYLTRANSFERASE-LIKE PROTEIN 25B"/>
    <property type="match status" value="1"/>
</dbReference>